<keyword evidence="1" id="KW-0472">Membrane</keyword>
<dbReference type="EMBL" id="FUZU01000001">
    <property type="protein sequence ID" value="SKC53404.1"/>
    <property type="molecule type" value="Genomic_DNA"/>
</dbReference>
<evidence type="ECO:0000256" key="1">
    <source>
        <dbReference type="SAM" id="Phobius"/>
    </source>
</evidence>
<keyword evidence="3" id="KW-1185">Reference proteome</keyword>
<sequence>MKKWWKNMEYEQRATVVIGALGIIISLGYIIYLLVVANPYISS</sequence>
<accession>A0A1T5JPW3</accession>
<evidence type="ECO:0000313" key="2">
    <source>
        <dbReference type="EMBL" id="SKC53404.1"/>
    </source>
</evidence>
<protein>
    <submittedName>
        <fullName evidence="2">Uncharacterized protein</fullName>
    </submittedName>
</protein>
<feature type="transmembrane region" description="Helical" evidence="1">
    <location>
        <begin position="12"/>
        <end position="35"/>
    </location>
</feature>
<name>A0A1T5JPW3_9BACT</name>
<dbReference type="AlphaFoldDB" id="A0A1T5JPW3"/>
<keyword evidence="1" id="KW-0812">Transmembrane</keyword>
<reference evidence="2 3" key="1">
    <citation type="submission" date="2017-02" db="EMBL/GenBank/DDBJ databases">
        <authorList>
            <person name="Peterson S.W."/>
        </authorList>
    </citation>
    <scope>NUCLEOTIDE SEQUENCE [LARGE SCALE GENOMIC DNA]</scope>
    <source>
        <strain evidence="2 3">DSM 25262</strain>
    </source>
</reference>
<dbReference type="STRING" id="688867.SAMN05660236_1337"/>
<organism evidence="2 3">
    <name type="scientific">Ohtaekwangia koreensis</name>
    <dbReference type="NCBI Taxonomy" id="688867"/>
    <lineage>
        <taxon>Bacteria</taxon>
        <taxon>Pseudomonadati</taxon>
        <taxon>Bacteroidota</taxon>
        <taxon>Cytophagia</taxon>
        <taxon>Cytophagales</taxon>
        <taxon>Fulvivirgaceae</taxon>
        <taxon>Ohtaekwangia</taxon>
    </lineage>
</organism>
<proteinExistence type="predicted"/>
<gene>
    <name evidence="2" type="ORF">SAMN05660236_1337</name>
</gene>
<dbReference type="Proteomes" id="UP000190961">
    <property type="component" value="Unassembled WGS sequence"/>
</dbReference>
<evidence type="ECO:0000313" key="3">
    <source>
        <dbReference type="Proteomes" id="UP000190961"/>
    </source>
</evidence>
<keyword evidence="1" id="KW-1133">Transmembrane helix</keyword>